<sequence>MDPLSVTAGVIAVAGLAYNSGKALYDLIETYRHSTHIFDELISDIEGLNSALSSLRSIGGQDRGASFSQKQCQCLEKVGPAMRNCSEGYEAFKIKVTKLISNSTPKHKRDKFMLHFKINDIAAFKIRLNGYKSTLTIALLVVSLESSSEGSKDLGDKVEAAIGRFAGQIEGIKLSMQAVQEAGGSNQSLVESMAQTAEAISRCAEVCKAATTVSGSVTYKSVQAFDNARFMLGNTNTEPVIEGTTRVFGEVIDYMGLG</sequence>
<comment type="caution">
    <text evidence="2">The sequence shown here is derived from an EMBL/GenBank/DDBJ whole genome shotgun (WGS) entry which is preliminary data.</text>
</comment>
<evidence type="ECO:0000313" key="2">
    <source>
        <dbReference type="EMBL" id="KAF4448698.1"/>
    </source>
</evidence>
<protein>
    <recommendedName>
        <fullName evidence="1">Azaphilone pigments biosynthesis cluster protein L N-terminal domain-containing protein</fullName>
    </recommendedName>
</protein>
<dbReference type="Proteomes" id="UP000605986">
    <property type="component" value="Unassembled WGS sequence"/>
</dbReference>
<evidence type="ECO:0000259" key="1">
    <source>
        <dbReference type="Pfam" id="PF17111"/>
    </source>
</evidence>
<accession>A0A8H4NX23</accession>
<dbReference type="Pfam" id="PF17111">
    <property type="entry name" value="PigL_N"/>
    <property type="match status" value="1"/>
</dbReference>
<keyword evidence="3" id="KW-1185">Reference proteome</keyword>
<gene>
    <name evidence="2" type="ORF">F53441_7952</name>
</gene>
<dbReference type="InterPro" id="IPR031348">
    <property type="entry name" value="PigL_N"/>
</dbReference>
<name>A0A8H4NX23_9HYPO</name>
<dbReference type="AlphaFoldDB" id="A0A8H4NX23"/>
<reference evidence="2" key="1">
    <citation type="submission" date="2020-01" db="EMBL/GenBank/DDBJ databases">
        <title>Identification and distribution of gene clusters putatively required for synthesis of sphingolipid metabolism inhibitors in phylogenetically diverse species of the filamentous fungus Fusarium.</title>
        <authorList>
            <person name="Kim H.-S."/>
            <person name="Busman M."/>
            <person name="Brown D.W."/>
            <person name="Divon H."/>
            <person name="Uhlig S."/>
            <person name="Proctor R.H."/>
        </authorList>
    </citation>
    <scope>NUCLEOTIDE SEQUENCE</scope>
    <source>
        <strain evidence="2">NRRL 53441</strain>
    </source>
</reference>
<proteinExistence type="predicted"/>
<dbReference type="OrthoDB" id="428260at2759"/>
<evidence type="ECO:0000313" key="3">
    <source>
        <dbReference type="Proteomes" id="UP000605986"/>
    </source>
</evidence>
<organism evidence="2 3">
    <name type="scientific">Fusarium austroafricanum</name>
    <dbReference type="NCBI Taxonomy" id="2364996"/>
    <lineage>
        <taxon>Eukaryota</taxon>
        <taxon>Fungi</taxon>
        <taxon>Dikarya</taxon>
        <taxon>Ascomycota</taxon>
        <taxon>Pezizomycotina</taxon>
        <taxon>Sordariomycetes</taxon>
        <taxon>Hypocreomycetidae</taxon>
        <taxon>Hypocreales</taxon>
        <taxon>Nectriaceae</taxon>
        <taxon>Fusarium</taxon>
        <taxon>Fusarium concolor species complex</taxon>
    </lineage>
</organism>
<feature type="domain" description="Azaphilone pigments biosynthesis cluster protein L N-terminal" evidence="1">
    <location>
        <begin position="1"/>
        <end position="208"/>
    </location>
</feature>
<dbReference type="EMBL" id="JAADJG010000324">
    <property type="protein sequence ID" value="KAF4448698.1"/>
    <property type="molecule type" value="Genomic_DNA"/>
</dbReference>